<gene>
    <name evidence="1" type="ORF">GSPATT00037520001</name>
</gene>
<dbReference type="RefSeq" id="XP_001436481.1">
    <property type="nucleotide sequence ID" value="XM_001436444.1"/>
</dbReference>
<dbReference type="HOGENOM" id="CLU_2693089_0_0_1"/>
<organism evidence="1 2">
    <name type="scientific">Paramecium tetraurelia</name>
    <dbReference type="NCBI Taxonomy" id="5888"/>
    <lineage>
        <taxon>Eukaryota</taxon>
        <taxon>Sar</taxon>
        <taxon>Alveolata</taxon>
        <taxon>Ciliophora</taxon>
        <taxon>Intramacronucleata</taxon>
        <taxon>Oligohymenophorea</taxon>
        <taxon>Peniculida</taxon>
        <taxon>Parameciidae</taxon>
        <taxon>Paramecium</taxon>
    </lineage>
</organism>
<sequence length="74" mass="8455">MDTEEKYNLLIIGGGHASFKFLYNLFRTSRMQFQFKLRLPEYVNGLGIGILEKGKCFGSGNLENKMNQTTYPAN</sequence>
<evidence type="ECO:0000313" key="1">
    <source>
        <dbReference type="EMBL" id="CAK69084.1"/>
    </source>
</evidence>
<dbReference type="AlphaFoldDB" id="A0CE67"/>
<name>A0CE67_PARTE</name>
<keyword evidence="2" id="KW-1185">Reference proteome</keyword>
<dbReference type="Proteomes" id="UP000000600">
    <property type="component" value="Unassembled WGS sequence"/>
</dbReference>
<protein>
    <submittedName>
        <fullName evidence="1">Uncharacterized protein</fullName>
    </submittedName>
</protein>
<evidence type="ECO:0000313" key="2">
    <source>
        <dbReference type="Proteomes" id="UP000000600"/>
    </source>
</evidence>
<reference evidence="1 2" key="1">
    <citation type="journal article" date="2006" name="Nature">
        <title>Global trends of whole-genome duplications revealed by the ciliate Paramecium tetraurelia.</title>
        <authorList>
            <consortium name="Genoscope"/>
            <person name="Aury J.-M."/>
            <person name="Jaillon O."/>
            <person name="Duret L."/>
            <person name="Noel B."/>
            <person name="Jubin C."/>
            <person name="Porcel B.M."/>
            <person name="Segurens B."/>
            <person name="Daubin V."/>
            <person name="Anthouard V."/>
            <person name="Aiach N."/>
            <person name="Arnaiz O."/>
            <person name="Billaut A."/>
            <person name="Beisson J."/>
            <person name="Blanc I."/>
            <person name="Bouhouche K."/>
            <person name="Camara F."/>
            <person name="Duharcourt S."/>
            <person name="Guigo R."/>
            <person name="Gogendeau D."/>
            <person name="Katinka M."/>
            <person name="Keller A.-M."/>
            <person name="Kissmehl R."/>
            <person name="Klotz C."/>
            <person name="Koll F."/>
            <person name="Le Moue A."/>
            <person name="Lepere C."/>
            <person name="Malinsky S."/>
            <person name="Nowacki M."/>
            <person name="Nowak J.K."/>
            <person name="Plattner H."/>
            <person name="Poulain J."/>
            <person name="Ruiz F."/>
            <person name="Serrano V."/>
            <person name="Zagulski M."/>
            <person name="Dessen P."/>
            <person name="Betermier M."/>
            <person name="Weissenbach J."/>
            <person name="Scarpelli C."/>
            <person name="Schachter V."/>
            <person name="Sperling L."/>
            <person name="Meyer E."/>
            <person name="Cohen J."/>
            <person name="Wincker P."/>
        </authorList>
    </citation>
    <scope>NUCLEOTIDE SEQUENCE [LARGE SCALE GENOMIC DNA]</scope>
    <source>
        <strain evidence="1 2">Stock d4-2</strain>
    </source>
</reference>
<accession>A0CE67</accession>
<dbReference type="KEGG" id="ptm:GSPATT00037520001"/>
<dbReference type="EMBL" id="CT868064">
    <property type="protein sequence ID" value="CAK69084.1"/>
    <property type="molecule type" value="Genomic_DNA"/>
</dbReference>
<proteinExistence type="predicted"/>
<dbReference type="InParanoid" id="A0CE67"/>
<dbReference type="GeneID" id="5022266"/>